<sequence>MKRSLLSVLRTNTKLLNSIIFFTCWSQVHAHANSYYMSKQESVVPIMKIDDALRNNTNKEISGDNVTEENKKDSKGSDNIPESNFDGKNKNSANRMLVPVTKTISNKASVSASNEKRYYISDIREGIIGTNAEHPIDQIYDNIFTISVDEKINPSYQYTLEYDLYGVDSYKQVSKVINDDLAVGGKSVVKNSGWTHQSEPIASQSVRQGKNMVIFTLPQLSDYSYKVRNLRIGISNKKNLENTIEAKYNAQSVSKFVGSIGSAEKLSLSSAELNIPQGALKSAELFSITALRDIDMPALTPEMVNVTSDNAGYRFLPHGDHFSAPAKVSLGYDKKKIPTGYTEQDIKTFYFNTTEKKWIALDKDSVNVQQNILVSKTTHFTDMVNGILKVPESPETGSYAPNSIKDIKAANPSEGIVSIAPPTPNSMGSVTTSFPIKLPAGRAGMQPSLGVSYSSEGGNSWMGLGWDMSIPAVTIDTRWGVPTYGDFDGDTVDDGIETEIYSLGGEQLTFEVSPGVFAMPNRNEGFNKTRQPNRQFYPRVEGAFNKIIRKGTNPKDYVWIVTSKDGTKSYFGGDETGVKYNAILKDTLGNIGHWALYKTIDTNGNYVLYTYDKSTYSGNPGNGGQELHISEIDYTLHTSQNPAKKYKVLFTTTSGREDVQINGRLGFLQIESKRLSKIEVKYGDENVRSYEFEYKNDDKTFKKSLLKTITEKDAAGAVFYTNKIEYNEAPDAANMFGAPQSWGAPDHASFPGLLSSGQLFQGYTMLSGSLGKSTGTNFGISVGAYNLSSPPTSDTSLFSFRKGTVGAHGSVTNSASENQITLIDIDGDNLADRVYQNNGVISYSKNLSTATNGVQAFGPVVNVGNLQDIGKSKNSSWGVGIDANFGGASLGFDYSNSTNTTSSYFMDFNNDGLVDFVKNGKVYFNRLVGNVPSFDPNSGLTPYPINVTATGVQPSVSLFDDQDKAEKKMMLEQNPLHDVVRVWVAPKSGTITVKNAFKLNQILCNPEEDCSKADGVAVSFQYKDNDPLVNNINAGDYSLHSFGDQVINIGKGEKLYFRVSSKYDGTMDQVTWNPEITYSTPNIPAVDSDNRDLSTYKSQEDFVNSGTSSFMVGNAGTLNLYLNKTIPLSDDAKIFLTINDVDYPQFPMTIASGSTYSNSVIGSQVNLNPNDKVSVKVYTDTQIDWSNFKLIPEFTETSTGEKTYLQVEYSMYNDRGNFITYATQSGDIGKKISVKASSLPNFNGKSGKVVISAKIKNKLLTKTVYNVVSGNVTPAFGTPYTIVSQDLNENIYLETTVSSDDRDFINNITSISGILINNGLNYIDNPNNLSVQLSGSNTVQQTGTIVISQATMLKFELGNYVAGTSATLGINTFFPNGTLSGQSGMPVYSETMLNPGTYTYTLTFSPGGAPSAFTKLYIENPGSETTITSFTNTPPHKPVLGPQTPTSASNSNEYDSRFGILYRGWGGFILNGNNLSKNTVVEAYDINNNYANGGTVAEMKVDETRLKLSNAYGTDPGTNPTINNPTVDPNGNVTIVDNDGALSKNYFLTINSNVNNTDKGRLIDVDPSIYISQNTINASRLGVHNIDSNFNNNSLSQAVGSELNAPNIQLKNQSISVGAGASAGFAGVNVSQTIFSEAKSVRNVLDYNGDGFPDDFNKTNVKITYPVGFLSGNSLNVGSQSISKASSTGLSSSYSFVHGESTRMAFIQTTGEKSKSRAFNDNLIKSSVDSKVAATKLSVSANGETSTEHSKQTFLDINGDGLPDKFNTNNFELNIGNGFAGNDSWGSDIKPEGVGNGFGLGGGISLFRGSFEFGVNFSSNTNNTTKELVDINGDGLADKVLYSGNTATVYLNLGDRMSTTPLNLNFQNVNDVHKDASISVGGNAAGTILIPIPIVAGVSGLKLNVTLGVSKGNSTSRSHTTFRDMNGDGYPDFVKSDDTDNITVQLNQIGTTNLLKKVTTPMGGSWEVDYERVGNTYDMPQSKYVLKSVITNDGFTGDNAYSPDVSKITVNYEEPYHSRRERTFYGFRQVTINQIDTKQGGASSNVIYRKTIQRFHNGNYYLKGLLSTERLFDANDKTWTIKTNDYSLKEIQNTNSNFIIKNKEDEKTYQNYACFIALFQNQSIFREGDTGWKNIITKVNTYDQWGNATDVEDSGDPDIGASEILTSKIVYTLINPSAYIIMPTSVKNTASGVTREKKAEYNTDGNLSKMTVLNQGVNYSVYDFEYDVYGNITKSTGPANVQNQRFFQQYTYDDNVKTYPVKVQDAFGYSSKTQYDFRFGVPTYTEDMNLQPMKYVYDAKARTTEITGPYELFNNIPWTIKFEYNPITDAPLNATNAQSFATTKHYDPEYTDSTINTITIADGFGGAVQVKKTGDIHNEGVKYIVGGKVEEDAFGRALKTYYPTVESISSNNTQYNPAVDTIEPTINQYDVLDRAVYTKLPGENLFSTITYGFGTDVQGRNMFETVFKDELGSVKKTYTDIKGRTTSVHEVSNTGDIKTQFTHDAIGEILQVKDVNGNITTSVYDDLGRRVSYTHPDSGVTTYKYDPASNMTSKTNAANETVEYQYDYSRLKEVKYPLYPENNVKYYYGNALDASAMDNNAVGRLWYQTDATGTQYLKYGRLGELTYQRRSVAVPGAQVYWFGTEWQYDTWNRVKTITYPDGEKLTYKYNRAGNLNNVASVKDGNSYPMINNLGYDKFEQRVYLKNGNGTETTYEYETNRRRLLKMYAQNTNANRFFMQNVYQYDVVSNVMQVHNNAPVVNGLLGGGTNYAFGYDDLYRLTSASGNWRGINTQAQEERHRYTVAMSYDNMHNIMSKTQKHEWTTGASNNNWTAMEPTSYRLNYKYENSSHPHAPTTIIDEPNLVPSSTCCNPDDPGVKFQHYKYDAKGNPTTIEQETCTYTEERTVYQWDEENRLRFVDTNPSTPEVDGAAIYTYDAGGERIIKDVLQSGILARAIAIADPSVISPPPPQYFGTTHNTAVYPNGLLTLNVSFDDNGTVLKPRYTKHYYAGSQRIVTKNGTSENIGVFDCNWLIIPFAGSTPPINPVNTSNAILQTATQATLTVMQQNNITPPPNYGQNAGYNGACVNNYAGNKELEIYWFHPDHLGSSSFITGADGEVTQNIEYFPSGETFVENHRNSNHSPYKFNGKELDAETGYYYYGARYYNPRVSLWLNVDPLAEKYPSWSPYIYCMQNPINAIDPDGRRVYFIGGAGNDSDGWNYIGRFKSIWSSLGIKDFKRVNASHGKIGDIGFVNDFRNKQSYWTNPEFSSPQKHSASDDKQYKMALKGILNDLKKNPLKDGEQLNLTGYSYGSVLQEHLAIGLADKGYKVDNLILIGSPTSEGSDLMNKLKEYQEAGKIGNIIREDIKGDLLSNPKTEGQFIRGGIQNSPLGDGDNGAHFDLARPGKKVDKKIEQLGRKLQQNGVE</sequence>
<dbReference type="PANTHER" id="PTHR32305">
    <property type="match status" value="1"/>
</dbReference>
<dbReference type="InterPro" id="IPR022045">
    <property type="entry name" value="TcdB_toxin_mid/N"/>
</dbReference>
<dbReference type="STRING" id="421058.SAMN05421866_1994"/>
<dbReference type="EMBL" id="FQWT01000002">
    <property type="protein sequence ID" value="SHH06341.1"/>
    <property type="molecule type" value="Genomic_DNA"/>
</dbReference>
<gene>
    <name evidence="6" type="ORF">SAMN05421866_1994</name>
</gene>
<dbReference type="OrthoDB" id="9765204at2"/>
<dbReference type="PANTHER" id="PTHR32305:SF15">
    <property type="entry name" value="PROTEIN RHSA-RELATED"/>
    <property type="match status" value="1"/>
</dbReference>
<accession>A0A1M5PXT0</accession>
<keyword evidence="7" id="KW-1185">Reference proteome</keyword>
<proteinExistence type="predicted"/>
<dbReference type="SUPFAM" id="SSF53474">
    <property type="entry name" value="alpha/beta-Hydrolases"/>
    <property type="match status" value="1"/>
</dbReference>
<feature type="region of interest" description="Disordered" evidence="4">
    <location>
        <begin position="3384"/>
        <end position="3407"/>
    </location>
</feature>
<dbReference type="NCBIfam" id="TIGR03696">
    <property type="entry name" value="Rhs_assc_core"/>
    <property type="match status" value="1"/>
</dbReference>
<dbReference type="InterPro" id="IPR050708">
    <property type="entry name" value="T6SS_VgrG/RHS"/>
</dbReference>
<protein>
    <submittedName>
        <fullName evidence="6">RHS repeat-associated core domain-containing protein</fullName>
    </submittedName>
</protein>
<keyword evidence="2" id="KW-0964">Secreted</keyword>
<feature type="region of interest" description="Disordered" evidence="4">
    <location>
        <begin position="57"/>
        <end position="92"/>
    </location>
</feature>
<dbReference type="Proteomes" id="UP000184047">
    <property type="component" value="Unassembled WGS sequence"/>
</dbReference>
<comment type="subcellular location">
    <subcellularLocation>
        <location evidence="1">Secreted</location>
    </subcellularLocation>
</comment>
<organism evidence="6 7">
    <name type="scientific">Chryseobacterium oranimense</name>
    <dbReference type="NCBI Taxonomy" id="421058"/>
    <lineage>
        <taxon>Bacteria</taxon>
        <taxon>Pseudomonadati</taxon>
        <taxon>Bacteroidota</taxon>
        <taxon>Flavobacteriia</taxon>
        <taxon>Flavobacteriales</taxon>
        <taxon>Weeksellaceae</taxon>
        <taxon>Chryseobacterium group</taxon>
        <taxon>Chryseobacterium</taxon>
    </lineage>
</organism>
<dbReference type="GO" id="GO:0005737">
    <property type="term" value="C:cytoplasm"/>
    <property type="evidence" value="ECO:0007669"/>
    <property type="project" value="InterPro"/>
</dbReference>
<dbReference type="InterPro" id="IPR006530">
    <property type="entry name" value="YD"/>
</dbReference>
<dbReference type="InterPro" id="IPR003284">
    <property type="entry name" value="Sal_SpvB"/>
</dbReference>
<keyword evidence="3" id="KW-0843">Virulence</keyword>
<evidence type="ECO:0000313" key="7">
    <source>
        <dbReference type="Proteomes" id="UP000184047"/>
    </source>
</evidence>
<dbReference type="SUPFAM" id="SSF69318">
    <property type="entry name" value="Integrin alpha N-terminal domain"/>
    <property type="match status" value="1"/>
</dbReference>
<feature type="region of interest" description="Disordered" evidence="4">
    <location>
        <begin position="1429"/>
        <end position="1451"/>
    </location>
</feature>
<dbReference type="Gene3D" id="2.180.10.10">
    <property type="entry name" value="RHS repeat-associated core"/>
    <property type="match status" value="1"/>
</dbReference>
<dbReference type="Pfam" id="PF03534">
    <property type="entry name" value="SpvB"/>
    <property type="match status" value="1"/>
</dbReference>
<dbReference type="InterPro" id="IPR028994">
    <property type="entry name" value="Integrin_alpha_N"/>
</dbReference>
<evidence type="ECO:0000313" key="6">
    <source>
        <dbReference type="EMBL" id="SHH06341.1"/>
    </source>
</evidence>
<evidence type="ECO:0000256" key="1">
    <source>
        <dbReference type="ARBA" id="ARBA00004613"/>
    </source>
</evidence>
<feature type="domain" description="Insecticide toxin TcdB middle/N-terminal" evidence="5">
    <location>
        <begin position="1907"/>
        <end position="2051"/>
    </location>
</feature>
<dbReference type="Pfam" id="PF05593">
    <property type="entry name" value="RHS_repeat"/>
    <property type="match status" value="2"/>
</dbReference>
<dbReference type="Pfam" id="PF12256">
    <property type="entry name" value="TcdB_toxin_midN"/>
    <property type="match status" value="1"/>
</dbReference>
<dbReference type="InterPro" id="IPR031325">
    <property type="entry name" value="RHS_repeat"/>
</dbReference>
<evidence type="ECO:0000256" key="4">
    <source>
        <dbReference type="SAM" id="MobiDB-lite"/>
    </source>
</evidence>
<evidence type="ECO:0000256" key="2">
    <source>
        <dbReference type="ARBA" id="ARBA00022525"/>
    </source>
</evidence>
<reference evidence="7" key="1">
    <citation type="submission" date="2016-11" db="EMBL/GenBank/DDBJ databases">
        <authorList>
            <person name="Varghese N."/>
            <person name="Submissions S."/>
        </authorList>
    </citation>
    <scope>NUCLEOTIDE SEQUENCE [LARGE SCALE GENOMIC DNA]</scope>
    <source>
        <strain evidence="7">DSM 19055</strain>
    </source>
</reference>
<dbReference type="eggNOG" id="COG3209">
    <property type="taxonomic scope" value="Bacteria"/>
</dbReference>
<evidence type="ECO:0000259" key="5">
    <source>
        <dbReference type="Pfam" id="PF12256"/>
    </source>
</evidence>
<evidence type="ECO:0000256" key="3">
    <source>
        <dbReference type="ARBA" id="ARBA00023026"/>
    </source>
</evidence>
<dbReference type="InterPro" id="IPR022385">
    <property type="entry name" value="Rhs_assc_core"/>
</dbReference>
<dbReference type="NCBIfam" id="TIGR01643">
    <property type="entry name" value="YD_repeat_2x"/>
    <property type="match status" value="2"/>
</dbReference>
<dbReference type="InterPro" id="IPR029058">
    <property type="entry name" value="AB_hydrolase_fold"/>
</dbReference>
<dbReference type="GO" id="GO:0005576">
    <property type="term" value="C:extracellular region"/>
    <property type="evidence" value="ECO:0007669"/>
    <property type="project" value="UniProtKB-SubCell"/>
</dbReference>
<name>A0A1M5PXT0_9FLAO</name>
<feature type="compositionally biased region" description="Basic and acidic residues" evidence="4">
    <location>
        <begin position="3395"/>
        <end position="3407"/>
    </location>
</feature>